<proteinExistence type="predicted"/>
<accession>A0A1E3A716</accession>
<reference evidence="1 2" key="1">
    <citation type="submission" date="2016-07" db="EMBL/GenBank/DDBJ databases">
        <title>Characterization of isolates of Eisenbergiella tayi derived from blood cultures, using whole genome sequencing.</title>
        <authorList>
            <person name="Burdz T."/>
            <person name="Wiebe D."/>
            <person name="Huynh C."/>
            <person name="Bernard K."/>
        </authorList>
    </citation>
    <scope>NUCLEOTIDE SEQUENCE [LARGE SCALE GENOMIC DNA]</scope>
    <source>
        <strain evidence="1 2">NML 110608</strain>
    </source>
</reference>
<dbReference type="RefSeq" id="WP_242879830.1">
    <property type="nucleotide sequence ID" value="NZ_MCGH01000003.1"/>
</dbReference>
<evidence type="ECO:0000313" key="2">
    <source>
        <dbReference type="Proteomes" id="UP000094067"/>
    </source>
</evidence>
<name>A0A1E3A716_9FIRM</name>
<evidence type="ECO:0000313" key="1">
    <source>
        <dbReference type="EMBL" id="ODM04277.1"/>
    </source>
</evidence>
<comment type="caution">
    <text evidence="1">The sequence shown here is derived from an EMBL/GenBank/DDBJ whole genome shotgun (WGS) entry which is preliminary data.</text>
</comment>
<protein>
    <submittedName>
        <fullName evidence="1">Uncharacterized protein</fullName>
    </submittedName>
</protein>
<organism evidence="1 2">
    <name type="scientific">Eisenbergiella tayi</name>
    <dbReference type="NCBI Taxonomy" id="1432052"/>
    <lineage>
        <taxon>Bacteria</taxon>
        <taxon>Bacillati</taxon>
        <taxon>Bacillota</taxon>
        <taxon>Clostridia</taxon>
        <taxon>Lachnospirales</taxon>
        <taxon>Lachnospiraceae</taxon>
        <taxon>Eisenbergiella</taxon>
    </lineage>
</organism>
<gene>
    <name evidence="1" type="ORF">BEI61_05081</name>
</gene>
<dbReference type="EMBL" id="MCGH01000003">
    <property type="protein sequence ID" value="ODM04277.1"/>
    <property type="molecule type" value="Genomic_DNA"/>
</dbReference>
<sequence>MDILQYLLIDGKIRGAVLGHFKYGPYIMEDVCVRLPENEAEARKMEIMEAIYEINGREEPIRRYMGLPV</sequence>
<dbReference type="Proteomes" id="UP000094067">
    <property type="component" value="Unassembled WGS sequence"/>
</dbReference>
<dbReference type="AlphaFoldDB" id="A0A1E3A716"/>